<organism evidence="2 3">
    <name type="scientific">Protopolystoma xenopodis</name>
    <dbReference type="NCBI Taxonomy" id="117903"/>
    <lineage>
        <taxon>Eukaryota</taxon>
        <taxon>Metazoa</taxon>
        <taxon>Spiralia</taxon>
        <taxon>Lophotrochozoa</taxon>
        <taxon>Platyhelminthes</taxon>
        <taxon>Monogenea</taxon>
        <taxon>Polyopisthocotylea</taxon>
        <taxon>Polystomatidea</taxon>
        <taxon>Polystomatidae</taxon>
        <taxon>Protopolystoma</taxon>
    </lineage>
</organism>
<dbReference type="EMBL" id="CAAALY010257964">
    <property type="protein sequence ID" value="VEL38450.1"/>
    <property type="molecule type" value="Genomic_DNA"/>
</dbReference>
<feature type="region of interest" description="Disordered" evidence="1">
    <location>
        <begin position="1"/>
        <end position="48"/>
    </location>
</feature>
<evidence type="ECO:0000256" key="1">
    <source>
        <dbReference type="SAM" id="MobiDB-lite"/>
    </source>
</evidence>
<keyword evidence="3" id="KW-1185">Reference proteome</keyword>
<evidence type="ECO:0000313" key="3">
    <source>
        <dbReference type="Proteomes" id="UP000784294"/>
    </source>
</evidence>
<evidence type="ECO:0000313" key="2">
    <source>
        <dbReference type="EMBL" id="VEL38450.1"/>
    </source>
</evidence>
<reference evidence="2" key="1">
    <citation type="submission" date="2018-11" db="EMBL/GenBank/DDBJ databases">
        <authorList>
            <consortium name="Pathogen Informatics"/>
        </authorList>
    </citation>
    <scope>NUCLEOTIDE SEQUENCE</scope>
</reference>
<sequence length="67" mass="7179">MATFNRAAGRSCSSAHGRPGSHRHRLSPDCRHSPSGGKTSSPPSSSRPCWADFVLLGSRNFHHPPGE</sequence>
<dbReference type="Proteomes" id="UP000784294">
    <property type="component" value="Unassembled WGS sequence"/>
</dbReference>
<dbReference type="AlphaFoldDB" id="A0A3S5FGI9"/>
<proteinExistence type="predicted"/>
<gene>
    <name evidence="2" type="ORF">PXEA_LOCUS31890</name>
</gene>
<accession>A0A3S5FGI9</accession>
<comment type="caution">
    <text evidence="2">The sequence shown here is derived from an EMBL/GenBank/DDBJ whole genome shotgun (WGS) entry which is preliminary data.</text>
</comment>
<protein>
    <submittedName>
        <fullName evidence="2">Uncharacterized protein</fullName>
    </submittedName>
</protein>
<name>A0A3S5FGI9_9PLAT</name>
<feature type="compositionally biased region" description="Low complexity" evidence="1">
    <location>
        <begin position="33"/>
        <end position="48"/>
    </location>
</feature>